<evidence type="ECO:0000256" key="8">
    <source>
        <dbReference type="ARBA" id="ARBA00023125"/>
    </source>
</evidence>
<feature type="region of interest" description="Disordered" evidence="12">
    <location>
        <begin position="211"/>
        <end position="238"/>
    </location>
</feature>
<dbReference type="InterPro" id="IPR006456">
    <property type="entry name" value="ZF_HD_homeobox_Cys/His_dimer"/>
</dbReference>
<dbReference type="GO" id="GO:0008270">
    <property type="term" value="F:zinc ion binding"/>
    <property type="evidence" value="ECO:0007669"/>
    <property type="project" value="UniProtKB-KW"/>
</dbReference>
<dbReference type="GO" id="GO:0000976">
    <property type="term" value="F:transcription cis-regulatory region binding"/>
    <property type="evidence" value="ECO:0007669"/>
    <property type="project" value="TreeGrafter"/>
</dbReference>
<dbReference type="OrthoDB" id="636896at2759"/>
<comment type="function">
    <text evidence="1">Putative transcription factor.</text>
</comment>
<evidence type="ECO:0000256" key="2">
    <source>
        <dbReference type="ARBA" id="ARBA00004123"/>
    </source>
</evidence>
<comment type="subunit">
    <text evidence="3">Homo- and heterodimer with other ZFHD proteins.</text>
</comment>
<evidence type="ECO:0000256" key="9">
    <source>
        <dbReference type="ARBA" id="ARBA00023155"/>
    </source>
</evidence>
<evidence type="ECO:0000256" key="6">
    <source>
        <dbReference type="ARBA" id="ARBA00022833"/>
    </source>
</evidence>
<evidence type="ECO:0000256" key="10">
    <source>
        <dbReference type="ARBA" id="ARBA00023163"/>
    </source>
</evidence>
<keyword evidence="8" id="KW-0238">DNA-binding</keyword>
<dbReference type="InterPro" id="IPR009057">
    <property type="entry name" value="Homeodomain-like_sf"/>
</dbReference>
<comment type="subcellular location">
    <subcellularLocation>
        <location evidence="2">Nucleus</location>
    </subcellularLocation>
</comment>
<evidence type="ECO:0000313" key="15">
    <source>
        <dbReference type="Proteomes" id="UP000639772"/>
    </source>
</evidence>
<dbReference type="GO" id="GO:0005634">
    <property type="term" value="C:nucleus"/>
    <property type="evidence" value="ECO:0007669"/>
    <property type="project" value="UniProtKB-SubCell"/>
</dbReference>
<keyword evidence="5" id="KW-0863">Zinc-finger</keyword>
<sequence>MPRFAAVEEVKGSSFKDQSNTDLSFHRVHGIDSNHSLGLMEFRGSHDDGLGMPVSLGYSPPPLRASAFSKPSSSSRNGLGLSPPTPAAADPDPSPMSISSSPGRAAPFSRAASTKASASSASEGALKYRECLKNHAASIGSHVVDGCGEFMPSNDDIYKCAACSCHRSFHRKDSQPLSYYCTSTAHGGRGRLPLLLPPPPAAYRHHPKPIGFQSTPPIGGNTSLSGGTTTESSSEEQMGVVDTQLQPTPVVVSRKRFRTKFTSEQKEKMMCFAESVGWRFQKQDDAAIEHFCNEIGVRRKVFKVWMHNNKHSLRKQQLLLQHQPHYLPPEQIECHHQPPQQEQH</sequence>
<comment type="caution">
    <text evidence="14">The sequence shown here is derived from an EMBL/GenBank/DDBJ whole genome shotgun (WGS) entry which is preliminary data.</text>
</comment>
<evidence type="ECO:0000259" key="13">
    <source>
        <dbReference type="PROSITE" id="PS51523"/>
    </source>
</evidence>
<evidence type="ECO:0000256" key="1">
    <source>
        <dbReference type="ARBA" id="ARBA00004049"/>
    </source>
</evidence>
<dbReference type="PANTHER" id="PTHR31948">
    <property type="entry name" value="ZINC-FINGER HOMEODOMAIN PROTEIN 2"/>
    <property type="match status" value="1"/>
</dbReference>
<keyword evidence="6" id="KW-0862">Zinc</keyword>
<dbReference type="InterPro" id="IPR006455">
    <property type="entry name" value="Homeodomain_ZF_HD"/>
</dbReference>
<keyword evidence="10" id="KW-0804">Transcription</keyword>
<dbReference type="FunFam" id="1.10.10.60:FF:000257">
    <property type="entry name" value="Zinc-finger homeodomain protein 2"/>
    <property type="match status" value="1"/>
</dbReference>
<feature type="compositionally biased region" description="Low complexity" evidence="12">
    <location>
        <begin position="219"/>
        <end position="236"/>
    </location>
</feature>
<evidence type="ECO:0000256" key="7">
    <source>
        <dbReference type="ARBA" id="ARBA00023015"/>
    </source>
</evidence>
<keyword evidence="4" id="KW-0479">Metal-binding</keyword>
<evidence type="ECO:0000256" key="3">
    <source>
        <dbReference type="ARBA" id="ARBA00011416"/>
    </source>
</evidence>
<proteinExistence type="predicted"/>
<evidence type="ECO:0000313" key="14">
    <source>
        <dbReference type="EMBL" id="KAG0459976.1"/>
    </source>
</evidence>
<keyword evidence="9" id="KW-0371">Homeobox</keyword>
<dbReference type="AlphaFoldDB" id="A0A835PWY6"/>
<evidence type="ECO:0000256" key="5">
    <source>
        <dbReference type="ARBA" id="ARBA00022771"/>
    </source>
</evidence>
<dbReference type="SUPFAM" id="SSF46689">
    <property type="entry name" value="Homeodomain-like"/>
    <property type="match status" value="1"/>
</dbReference>
<keyword evidence="7" id="KW-0805">Transcription regulation</keyword>
<evidence type="ECO:0000256" key="11">
    <source>
        <dbReference type="ARBA" id="ARBA00023242"/>
    </source>
</evidence>
<evidence type="ECO:0000256" key="4">
    <source>
        <dbReference type="ARBA" id="ARBA00022723"/>
    </source>
</evidence>
<feature type="compositionally biased region" description="Basic and acidic residues" evidence="12">
    <location>
        <begin position="1"/>
        <end position="11"/>
    </location>
</feature>
<gene>
    <name evidence="14" type="ORF">HPP92_023104</name>
</gene>
<dbReference type="Proteomes" id="UP000639772">
    <property type="component" value="Chromosome 12"/>
</dbReference>
<reference evidence="14 15" key="1">
    <citation type="journal article" date="2020" name="Nat. Food">
        <title>A phased Vanilla planifolia genome enables genetic improvement of flavour and production.</title>
        <authorList>
            <person name="Hasing T."/>
            <person name="Tang H."/>
            <person name="Brym M."/>
            <person name="Khazi F."/>
            <person name="Huang T."/>
            <person name="Chambers A.H."/>
        </authorList>
    </citation>
    <scope>NUCLEOTIDE SEQUENCE [LARGE SCALE GENOMIC DNA]</scope>
    <source>
        <tissue evidence="14">Leaf</tissue>
    </source>
</reference>
<dbReference type="GO" id="GO:0003700">
    <property type="term" value="F:DNA-binding transcription factor activity"/>
    <property type="evidence" value="ECO:0007669"/>
    <property type="project" value="TreeGrafter"/>
</dbReference>
<dbReference type="NCBIfam" id="TIGR01566">
    <property type="entry name" value="ZF_HD_prot_N"/>
    <property type="match status" value="1"/>
</dbReference>
<dbReference type="EMBL" id="JADCNM010000012">
    <property type="protein sequence ID" value="KAG0459976.1"/>
    <property type="molecule type" value="Genomic_DNA"/>
</dbReference>
<dbReference type="PROSITE" id="PS51523">
    <property type="entry name" value="ZF_HD_DIMER"/>
    <property type="match status" value="1"/>
</dbReference>
<feature type="region of interest" description="Disordered" evidence="12">
    <location>
        <begin position="1"/>
        <end position="20"/>
    </location>
</feature>
<protein>
    <recommendedName>
        <fullName evidence="13">ZF-HD dimerization-type domain-containing protein</fullName>
    </recommendedName>
</protein>
<keyword evidence="11" id="KW-0539">Nucleus</keyword>
<accession>A0A835PWY6</accession>
<dbReference type="PANTHER" id="PTHR31948:SF140">
    <property type="entry name" value="ZINC-FINGER HOMEODOMAIN PROTEIN 2"/>
    <property type="match status" value="1"/>
</dbReference>
<feature type="region of interest" description="Disordered" evidence="12">
    <location>
        <begin position="63"/>
        <end position="116"/>
    </location>
</feature>
<dbReference type="GO" id="GO:0050793">
    <property type="term" value="P:regulation of developmental process"/>
    <property type="evidence" value="ECO:0007669"/>
    <property type="project" value="TreeGrafter"/>
</dbReference>
<dbReference type="Gene3D" id="1.10.10.60">
    <property type="entry name" value="Homeodomain-like"/>
    <property type="match status" value="1"/>
</dbReference>
<dbReference type="NCBIfam" id="TIGR01565">
    <property type="entry name" value="homeo_ZF_HD"/>
    <property type="match status" value="1"/>
</dbReference>
<feature type="compositionally biased region" description="Low complexity" evidence="12">
    <location>
        <begin position="66"/>
        <end position="75"/>
    </location>
</feature>
<organism evidence="14 15">
    <name type="scientific">Vanilla planifolia</name>
    <name type="common">Vanilla</name>
    <dbReference type="NCBI Taxonomy" id="51239"/>
    <lineage>
        <taxon>Eukaryota</taxon>
        <taxon>Viridiplantae</taxon>
        <taxon>Streptophyta</taxon>
        <taxon>Embryophyta</taxon>
        <taxon>Tracheophyta</taxon>
        <taxon>Spermatophyta</taxon>
        <taxon>Magnoliopsida</taxon>
        <taxon>Liliopsida</taxon>
        <taxon>Asparagales</taxon>
        <taxon>Orchidaceae</taxon>
        <taxon>Vanilloideae</taxon>
        <taxon>Vanilleae</taxon>
        <taxon>Vanilla</taxon>
    </lineage>
</organism>
<name>A0A835PWY6_VANPL</name>
<feature type="domain" description="ZF-HD dimerization-type" evidence="13">
    <location>
        <begin position="128"/>
        <end position="173"/>
    </location>
</feature>
<dbReference type="Pfam" id="PF04770">
    <property type="entry name" value="ZF-HD_dimer"/>
    <property type="match status" value="1"/>
</dbReference>
<evidence type="ECO:0000256" key="12">
    <source>
        <dbReference type="SAM" id="MobiDB-lite"/>
    </source>
</evidence>
<feature type="compositionally biased region" description="Low complexity" evidence="12">
    <location>
        <begin position="87"/>
        <end position="102"/>
    </location>
</feature>